<keyword evidence="5" id="KW-1185">Reference proteome</keyword>
<dbReference type="PANTHER" id="PTHR33371">
    <property type="entry name" value="INTERMEMBRANE PHOSPHOLIPID TRANSPORT SYSTEM BINDING PROTEIN MLAD-RELATED"/>
    <property type="match status" value="1"/>
</dbReference>
<name>A0ABW6S6R8_9NOCA</name>
<dbReference type="RefSeq" id="WP_387405627.1">
    <property type="nucleotide sequence ID" value="NZ_JBIAQY010000011.1"/>
</dbReference>
<feature type="domain" description="Mce/MlaD" evidence="3">
    <location>
        <begin position="58"/>
        <end position="131"/>
    </location>
</feature>
<dbReference type="InterPro" id="IPR052336">
    <property type="entry name" value="MlaD_Phospholipid_Transporter"/>
</dbReference>
<evidence type="ECO:0000259" key="3">
    <source>
        <dbReference type="Pfam" id="PF02470"/>
    </source>
</evidence>
<protein>
    <submittedName>
        <fullName evidence="4">MlaD family protein</fullName>
    </submittedName>
</protein>
<evidence type="ECO:0000256" key="1">
    <source>
        <dbReference type="SAM" id="MobiDB-lite"/>
    </source>
</evidence>
<evidence type="ECO:0000313" key="4">
    <source>
        <dbReference type="EMBL" id="MFF3571942.1"/>
    </source>
</evidence>
<feature type="transmembrane region" description="Helical" evidence="2">
    <location>
        <begin position="32"/>
        <end position="50"/>
    </location>
</feature>
<comment type="caution">
    <text evidence="4">The sequence shown here is derived from an EMBL/GenBank/DDBJ whole genome shotgun (WGS) entry which is preliminary data.</text>
</comment>
<sequence length="346" mass="36799">MQSLILRPRSTSSRPRKSPPTESAQRRIDVRWGVLGVVALTVLAVTGGALSTVQLGRRTYTAELADAGALRVGDEVRLAGITVGAVKSLTLEPDHVRMRFTLDRTVFLGAQTTLDVRMLTVVGGHYVAVLPAGATPLGDTPIPADRVTLPYSLPQAFGDAIVPVRDIDGATLRANFGALTSAIDGSPDSFRRILDATDSVVDILGRQNAEVSRTLQFTDEYLTALARNKSVLGRLVDKFRLLETTIEDNKLTVGASMDNLAQVASQLAPLARAWNTTMKPIDQSLRESIDGLGQLGKKLGTLLDSVRDLGNRLQGLITPAGAVAVDRSSATISAPALCIPVSGRKC</sequence>
<dbReference type="EMBL" id="JBIAQY010000011">
    <property type="protein sequence ID" value="MFF3571942.1"/>
    <property type="molecule type" value="Genomic_DNA"/>
</dbReference>
<evidence type="ECO:0000256" key="2">
    <source>
        <dbReference type="SAM" id="Phobius"/>
    </source>
</evidence>
<keyword evidence="2" id="KW-1133">Transmembrane helix</keyword>
<reference evidence="4 5" key="1">
    <citation type="submission" date="2024-10" db="EMBL/GenBank/DDBJ databases">
        <title>The Natural Products Discovery Center: Release of the First 8490 Sequenced Strains for Exploring Actinobacteria Biosynthetic Diversity.</title>
        <authorList>
            <person name="Kalkreuter E."/>
            <person name="Kautsar S.A."/>
            <person name="Yang D."/>
            <person name="Bader C.D."/>
            <person name="Teijaro C.N."/>
            <person name="Fluegel L."/>
            <person name="Davis C.M."/>
            <person name="Simpson J.R."/>
            <person name="Lauterbach L."/>
            <person name="Steele A.D."/>
            <person name="Gui C."/>
            <person name="Meng S."/>
            <person name="Li G."/>
            <person name="Viehrig K."/>
            <person name="Ye F."/>
            <person name="Su P."/>
            <person name="Kiefer A.F."/>
            <person name="Nichols A."/>
            <person name="Cepeda A.J."/>
            <person name="Yan W."/>
            <person name="Fan B."/>
            <person name="Jiang Y."/>
            <person name="Adhikari A."/>
            <person name="Zheng C.-J."/>
            <person name="Schuster L."/>
            <person name="Cowan T.M."/>
            <person name="Smanski M.J."/>
            <person name="Chevrette M.G."/>
            <person name="De Carvalho L.P.S."/>
            <person name="Shen B."/>
        </authorList>
    </citation>
    <scope>NUCLEOTIDE SEQUENCE [LARGE SCALE GENOMIC DNA]</scope>
    <source>
        <strain evidence="4 5">NPDC002593</strain>
    </source>
</reference>
<keyword evidence="2" id="KW-0812">Transmembrane</keyword>
<accession>A0ABW6S6R8</accession>
<dbReference type="PANTHER" id="PTHR33371:SF4">
    <property type="entry name" value="INTERMEMBRANE PHOSPHOLIPID TRANSPORT SYSTEM BINDING PROTEIN MLAD"/>
    <property type="match status" value="1"/>
</dbReference>
<proteinExistence type="predicted"/>
<feature type="region of interest" description="Disordered" evidence="1">
    <location>
        <begin position="1"/>
        <end position="23"/>
    </location>
</feature>
<dbReference type="Proteomes" id="UP001601992">
    <property type="component" value="Unassembled WGS sequence"/>
</dbReference>
<dbReference type="Pfam" id="PF02470">
    <property type="entry name" value="MlaD"/>
    <property type="match status" value="1"/>
</dbReference>
<organism evidence="4 5">
    <name type="scientific">Nocardia jiangxiensis</name>
    <dbReference type="NCBI Taxonomy" id="282685"/>
    <lineage>
        <taxon>Bacteria</taxon>
        <taxon>Bacillati</taxon>
        <taxon>Actinomycetota</taxon>
        <taxon>Actinomycetes</taxon>
        <taxon>Mycobacteriales</taxon>
        <taxon>Nocardiaceae</taxon>
        <taxon>Nocardia</taxon>
    </lineage>
</organism>
<keyword evidence="2" id="KW-0472">Membrane</keyword>
<evidence type="ECO:0000313" key="5">
    <source>
        <dbReference type="Proteomes" id="UP001601992"/>
    </source>
</evidence>
<gene>
    <name evidence="4" type="ORF">ACFYXQ_29590</name>
</gene>
<dbReference type="InterPro" id="IPR003399">
    <property type="entry name" value="Mce/MlaD"/>
</dbReference>